<sequence>MAITGQTYDQEVVFKSRLVTHVTHVKLNKHEVPVWIPLQITEVKTNSVFLYMFRSSGVERMSPITLFTPLSSDLSGDVADYSCEALFKDGKDEKEQISFLTQKFRVGIFSVDVNHTPPSTYTVTGLTSHGFQNDLHPFTDLSRNTQSEKETSFIEKGFRSLILSSTSLEKASPCLNLVFLKDTETKCINLFSTVNSKLTLPFQLRPVTKYELFVFRGKEIQTCCFKIEAIAHCSFISYMTQMEVFELYKRAIGHTLSPGLIQCYDFCPVTHLYRNKPLLHFLNIYNNTNGIMFKYIKNFGGDPASTLNRKLHGLFFSAKVDPTTGLPPPVSYYGEQRIHIPVSFMITPDTNLYFADFYCHYVKHKVTLVVTLKGSEADEFCQKRLMPLNQSFNEFLFRSPDSNVAIVNTRVTVEVFYTESIDIVNLLESKCAYLTTVKQTGNPLLKTIVGIPKRKDCKICNLKECLRTERNK</sequence>
<dbReference type="PANTHER" id="PTHR15698:SF10">
    <property type="entry name" value="PHYTANOYL-COA HYDROXYLASE-INTERACTING PROTEIN-LIKE C-TERMINAL DOMAIN-CONTAINING PROTEIN"/>
    <property type="match status" value="1"/>
</dbReference>
<dbReference type="OrthoDB" id="6140122at2759"/>
<dbReference type="InterPro" id="IPR042868">
    <property type="entry name" value="PHYHIP/PHYHIPL"/>
</dbReference>
<evidence type="ECO:0000313" key="2">
    <source>
        <dbReference type="Proteomes" id="UP000694844"/>
    </source>
</evidence>
<dbReference type="AlphaFoldDB" id="A0A8B8EVH9"/>
<feature type="domain" description="Phytanoyl-CoA hydroxylase-interacting protein-like C-terminal" evidence="1">
    <location>
        <begin position="268"/>
        <end position="462"/>
    </location>
</feature>
<keyword evidence="2" id="KW-1185">Reference proteome</keyword>
<reference evidence="3" key="1">
    <citation type="submission" date="2025-08" db="UniProtKB">
        <authorList>
            <consortium name="RefSeq"/>
        </authorList>
    </citation>
    <scope>IDENTIFICATION</scope>
    <source>
        <tissue evidence="3">Whole sample</tissue>
    </source>
</reference>
<dbReference type="Proteomes" id="UP000694844">
    <property type="component" value="Chromosome 5"/>
</dbReference>
<dbReference type="InterPro" id="IPR045545">
    <property type="entry name" value="PHYIP/PHIPL_C"/>
</dbReference>
<dbReference type="KEGG" id="cvn:111137054"/>
<dbReference type="RefSeq" id="XP_022343995.1">
    <property type="nucleotide sequence ID" value="XM_022488287.1"/>
</dbReference>
<organism evidence="2 3">
    <name type="scientific">Crassostrea virginica</name>
    <name type="common">Eastern oyster</name>
    <dbReference type="NCBI Taxonomy" id="6565"/>
    <lineage>
        <taxon>Eukaryota</taxon>
        <taxon>Metazoa</taxon>
        <taxon>Spiralia</taxon>
        <taxon>Lophotrochozoa</taxon>
        <taxon>Mollusca</taxon>
        <taxon>Bivalvia</taxon>
        <taxon>Autobranchia</taxon>
        <taxon>Pteriomorphia</taxon>
        <taxon>Ostreida</taxon>
        <taxon>Ostreoidea</taxon>
        <taxon>Ostreidae</taxon>
        <taxon>Crassostrea</taxon>
    </lineage>
</organism>
<accession>A0A8B8EVH9</accession>
<name>A0A8B8EVH9_CRAVI</name>
<dbReference type="Pfam" id="PF19281">
    <property type="entry name" value="PHYHIP_C"/>
    <property type="match status" value="1"/>
</dbReference>
<dbReference type="PANTHER" id="PTHR15698">
    <property type="entry name" value="PROTEIN CBG15099"/>
    <property type="match status" value="1"/>
</dbReference>
<evidence type="ECO:0000313" key="3">
    <source>
        <dbReference type="RefSeq" id="XP_022343995.1"/>
    </source>
</evidence>
<dbReference type="GeneID" id="111137054"/>
<evidence type="ECO:0000259" key="1">
    <source>
        <dbReference type="Pfam" id="PF19281"/>
    </source>
</evidence>
<protein>
    <submittedName>
        <fullName evidence="3">Uncharacterized protein LOC111137054</fullName>
    </submittedName>
</protein>
<proteinExistence type="predicted"/>
<gene>
    <name evidence="3" type="primary">LOC111137054</name>
</gene>